<protein>
    <recommendedName>
        <fullName evidence="3 8">Dihydrofolate reductase</fullName>
        <ecNumber evidence="3 8">1.5.1.3</ecNumber>
    </recommendedName>
</protein>
<evidence type="ECO:0000259" key="9">
    <source>
        <dbReference type="PROSITE" id="PS51330"/>
    </source>
</evidence>
<comment type="pathway">
    <text evidence="1 8">Cofactor biosynthesis; tetrahydrofolate biosynthesis; 5,6,7,8-tetrahydrofolate from 7,8-dihydrofolate: step 1/1.</text>
</comment>
<dbReference type="STRING" id="1123008.GCA_000380985_01632"/>
<dbReference type="PIRSF" id="PIRSF000194">
    <property type="entry name" value="DHFR"/>
    <property type="match status" value="1"/>
</dbReference>
<dbReference type="Gene3D" id="3.40.430.10">
    <property type="entry name" value="Dihydrofolate Reductase, subunit A"/>
    <property type="match status" value="1"/>
</dbReference>
<keyword evidence="4 8" id="KW-0554">One-carbon metabolism</keyword>
<evidence type="ECO:0000256" key="3">
    <source>
        <dbReference type="ARBA" id="ARBA00012856"/>
    </source>
</evidence>
<dbReference type="Proteomes" id="UP000053860">
    <property type="component" value="Unassembled WGS sequence"/>
</dbReference>
<comment type="caution">
    <text evidence="10">The sequence shown here is derived from an EMBL/GenBank/DDBJ whole genome shotgun (WGS) entry which is preliminary data.</text>
</comment>
<evidence type="ECO:0000256" key="8">
    <source>
        <dbReference type="PIRNR" id="PIRNR000194"/>
    </source>
</evidence>
<evidence type="ECO:0000256" key="4">
    <source>
        <dbReference type="ARBA" id="ARBA00022563"/>
    </source>
</evidence>
<sequence length="169" mass="19248">MMNHNTGEIAIIVALDEQNAIGRDGDLLCHLPNDLKHFKQITTGHTVIMGRKTYESLPKGALPNRTNIVITSDHAENYPGCIVARSVEEALTHCKEDEKVFIIGGGKLYHSSLHLADQLYLTRIHHTFADADTFFPEIDFEEWNLIDIEPHETDEKHPYAYTFLTYTKK</sequence>
<dbReference type="UniPathway" id="UPA00077">
    <property type="reaction ID" value="UER00158"/>
</dbReference>
<evidence type="ECO:0000256" key="1">
    <source>
        <dbReference type="ARBA" id="ARBA00004903"/>
    </source>
</evidence>
<dbReference type="GO" id="GO:0046452">
    <property type="term" value="P:dihydrofolate metabolic process"/>
    <property type="evidence" value="ECO:0007669"/>
    <property type="project" value="TreeGrafter"/>
</dbReference>
<dbReference type="PRINTS" id="PR00070">
    <property type="entry name" value="DHFR"/>
</dbReference>
<feature type="domain" description="DHFR" evidence="9">
    <location>
        <begin position="8"/>
        <end position="168"/>
    </location>
</feature>
<dbReference type="InterPro" id="IPR024072">
    <property type="entry name" value="DHFR-like_dom_sf"/>
</dbReference>
<comment type="catalytic activity">
    <reaction evidence="8">
        <text>(6S)-5,6,7,8-tetrahydrofolate + NADP(+) = 7,8-dihydrofolate + NADPH + H(+)</text>
        <dbReference type="Rhea" id="RHEA:15009"/>
        <dbReference type="ChEBI" id="CHEBI:15378"/>
        <dbReference type="ChEBI" id="CHEBI:57451"/>
        <dbReference type="ChEBI" id="CHEBI:57453"/>
        <dbReference type="ChEBI" id="CHEBI:57783"/>
        <dbReference type="ChEBI" id="CHEBI:58349"/>
        <dbReference type="EC" id="1.5.1.3"/>
    </reaction>
</comment>
<evidence type="ECO:0000256" key="2">
    <source>
        <dbReference type="ARBA" id="ARBA00009539"/>
    </source>
</evidence>
<dbReference type="GO" id="GO:0005829">
    <property type="term" value="C:cytosol"/>
    <property type="evidence" value="ECO:0007669"/>
    <property type="project" value="TreeGrafter"/>
</dbReference>
<name>A0A101HII0_9BACT</name>
<dbReference type="GO" id="GO:0046654">
    <property type="term" value="P:tetrahydrofolate biosynthetic process"/>
    <property type="evidence" value="ECO:0007669"/>
    <property type="project" value="UniProtKB-UniPathway"/>
</dbReference>
<dbReference type="AlphaFoldDB" id="A0A101HII0"/>
<organism evidence="10 11">
    <name type="scientific">Proteiniphilum acetatigenes</name>
    <dbReference type="NCBI Taxonomy" id="294710"/>
    <lineage>
        <taxon>Bacteria</taxon>
        <taxon>Pseudomonadati</taxon>
        <taxon>Bacteroidota</taxon>
        <taxon>Bacteroidia</taxon>
        <taxon>Bacteroidales</taxon>
        <taxon>Dysgonomonadaceae</taxon>
        <taxon>Proteiniphilum</taxon>
    </lineage>
</organism>
<dbReference type="FunFam" id="3.40.430.10:FF:000001">
    <property type="entry name" value="Dihydrofolate reductase"/>
    <property type="match status" value="1"/>
</dbReference>
<evidence type="ECO:0000256" key="6">
    <source>
        <dbReference type="ARBA" id="ARBA00023002"/>
    </source>
</evidence>
<evidence type="ECO:0000256" key="7">
    <source>
        <dbReference type="ARBA" id="ARBA00025067"/>
    </source>
</evidence>
<accession>A0A101HII0</accession>
<dbReference type="InterPro" id="IPR001796">
    <property type="entry name" value="DHFR_dom"/>
</dbReference>
<dbReference type="Pfam" id="PF00186">
    <property type="entry name" value="DHFR_1"/>
    <property type="match status" value="1"/>
</dbReference>
<reference evidence="11" key="1">
    <citation type="journal article" date="2015" name="MBio">
        <title>Genome-Resolved Metagenomic Analysis Reveals Roles for Candidate Phyla and Other Microbial Community Members in Biogeochemical Transformations in Oil Reservoirs.</title>
        <authorList>
            <person name="Hu P."/>
            <person name="Tom L."/>
            <person name="Singh A."/>
            <person name="Thomas B.C."/>
            <person name="Baker B.J."/>
            <person name="Piceno Y.M."/>
            <person name="Andersen G.L."/>
            <person name="Banfield J.F."/>
        </authorList>
    </citation>
    <scope>NUCLEOTIDE SEQUENCE [LARGE SCALE GENOMIC DNA]</scope>
</reference>
<dbReference type="InterPro" id="IPR012259">
    <property type="entry name" value="DHFR"/>
</dbReference>
<dbReference type="GO" id="GO:0004146">
    <property type="term" value="F:dihydrofolate reductase activity"/>
    <property type="evidence" value="ECO:0007669"/>
    <property type="project" value="UniProtKB-EC"/>
</dbReference>
<dbReference type="EMBL" id="LGGN01000129">
    <property type="protein sequence ID" value="KUK77496.1"/>
    <property type="molecule type" value="Genomic_DNA"/>
</dbReference>
<comment type="similarity">
    <text evidence="2 8">Belongs to the dihydrofolate reductase family.</text>
</comment>
<dbReference type="PANTHER" id="PTHR48069">
    <property type="entry name" value="DIHYDROFOLATE REDUCTASE"/>
    <property type="match status" value="1"/>
</dbReference>
<dbReference type="GO" id="GO:0006730">
    <property type="term" value="P:one-carbon metabolic process"/>
    <property type="evidence" value="ECO:0007669"/>
    <property type="project" value="UniProtKB-KW"/>
</dbReference>
<dbReference type="GO" id="GO:0070401">
    <property type="term" value="F:NADP+ binding"/>
    <property type="evidence" value="ECO:0007669"/>
    <property type="project" value="UniProtKB-ARBA"/>
</dbReference>
<dbReference type="PROSITE" id="PS51330">
    <property type="entry name" value="DHFR_2"/>
    <property type="match status" value="1"/>
</dbReference>
<evidence type="ECO:0000313" key="10">
    <source>
        <dbReference type="EMBL" id="KUK77496.1"/>
    </source>
</evidence>
<evidence type="ECO:0000256" key="5">
    <source>
        <dbReference type="ARBA" id="ARBA00022857"/>
    </source>
</evidence>
<dbReference type="EC" id="1.5.1.3" evidence="3 8"/>
<dbReference type="CDD" id="cd00209">
    <property type="entry name" value="DHFR"/>
    <property type="match status" value="1"/>
</dbReference>
<dbReference type="PANTHER" id="PTHR48069:SF3">
    <property type="entry name" value="DIHYDROFOLATE REDUCTASE"/>
    <property type="match status" value="1"/>
</dbReference>
<evidence type="ECO:0000313" key="11">
    <source>
        <dbReference type="Proteomes" id="UP000053860"/>
    </source>
</evidence>
<keyword evidence="6 8" id="KW-0560">Oxidoreductase</keyword>
<gene>
    <name evidence="10" type="ORF">XD92_0779</name>
</gene>
<dbReference type="SUPFAM" id="SSF53597">
    <property type="entry name" value="Dihydrofolate reductase-like"/>
    <property type="match status" value="1"/>
</dbReference>
<dbReference type="PATRIC" id="fig|294710.3.peg.1092"/>
<proteinExistence type="inferred from homology"/>
<dbReference type="GO" id="GO:0046655">
    <property type="term" value="P:folic acid metabolic process"/>
    <property type="evidence" value="ECO:0007669"/>
    <property type="project" value="TreeGrafter"/>
</dbReference>
<comment type="function">
    <text evidence="7 8">Key enzyme in folate metabolism. Catalyzes an essential reaction for de novo glycine and purine synthesis, and for DNA precursor synthesis.</text>
</comment>
<keyword evidence="5 8" id="KW-0521">NADP</keyword>